<dbReference type="GO" id="GO:0005506">
    <property type="term" value="F:iron ion binding"/>
    <property type="evidence" value="ECO:0007669"/>
    <property type="project" value="InterPro"/>
</dbReference>
<dbReference type="EMBL" id="JAPEUX010000007">
    <property type="protein sequence ID" value="KAJ4347912.1"/>
    <property type="molecule type" value="Genomic_DNA"/>
</dbReference>
<dbReference type="OrthoDB" id="6354873at2759"/>
<sequence length="315" mass="36866">MDVALEFLDPLVLDNAYAWALPNKTIGVQSGNDTSFHDFPTAQTTTSLWARDNIYRQIVSILVLTQLGASLLYFVFSAFSYFLIFDRRLEYHPRFLKNQVRQEIKSSMWAVPFINILTLPIFLSEVRGHSLLYSKASDFGWTWMLVSTILYMAFNDIAIYWIHRLEHHPSVYKYIHKPHHKWIVPTPWAALAFHPLDGFVQSLPYHVFPFICPIQRHLYMILFVAVQIWTIFIHDGDMISGHWTEKWLNSPAHHTLHHMYFTVNYGQYFTWADSYFGSHRAPQPELDPLHDALKVLRAKGLVDENDNLIKKSKAE</sequence>
<reference evidence="7" key="1">
    <citation type="submission" date="2022-10" db="EMBL/GenBank/DDBJ databases">
        <title>Tapping the CABI collections for fungal endophytes: first genome assemblies for Collariella, Neodidymelliopsis, Ascochyta clinopodiicola, Didymella pomorum, Didymosphaeria variabile, Neocosmospora piperis and Neocucurbitaria cava.</title>
        <authorList>
            <person name="Hill R."/>
        </authorList>
    </citation>
    <scope>NUCLEOTIDE SEQUENCE</scope>
    <source>
        <strain evidence="7">IMI 356815</strain>
    </source>
</reference>
<evidence type="ECO:0000256" key="3">
    <source>
        <dbReference type="ARBA" id="ARBA00022989"/>
    </source>
</evidence>
<dbReference type="AlphaFoldDB" id="A0A9W8XDH9"/>
<evidence type="ECO:0000313" key="8">
    <source>
        <dbReference type="Proteomes" id="UP001140513"/>
    </source>
</evidence>
<evidence type="ECO:0000313" key="7">
    <source>
        <dbReference type="EMBL" id="KAJ4347912.1"/>
    </source>
</evidence>
<comment type="caution">
    <text evidence="7">The sequence shown here is derived from an EMBL/GenBank/DDBJ whole genome shotgun (WGS) entry which is preliminary data.</text>
</comment>
<dbReference type="GeneID" id="80912814"/>
<feature type="transmembrane region" description="Helical" evidence="5">
    <location>
        <begin position="143"/>
        <end position="163"/>
    </location>
</feature>
<dbReference type="PANTHER" id="PTHR11863">
    <property type="entry name" value="STEROL DESATURASE"/>
    <property type="match status" value="1"/>
</dbReference>
<feature type="transmembrane region" description="Helical" evidence="5">
    <location>
        <begin position="106"/>
        <end position="123"/>
    </location>
</feature>
<evidence type="ECO:0000256" key="2">
    <source>
        <dbReference type="ARBA" id="ARBA00022692"/>
    </source>
</evidence>
<dbReference type="RefSeq" id="XP_056067300.1">
    <property type="nucleotide sequence ID" value="XM_056218035.1"/>
</dbReference>
<keyword evidence="8" id="KW-1185">Reference proteome</keyword>
<evidence type="ECO:0000256" key="1">
    <source>
        <dbReference type="ARBA" id="ARBA00004370"/>
    </source>
</evidence>
<keyword evidence="7" id="KW-0560">Oxidoreductase</keyword>
<feature type="domain" description="Fatty acid hydroxylase" evidence="6">
    <location>
        <begin position="149"/>
        <end position="278"/>
    </location>
</feature>
<name>A0A9W8XDH9_9PLEO</name>
<dbReference type="GO" id="GO:0016020">
    <property type="term" value="C:membrane"/>
    <property type="evidence" value="ECO:0007669"/>
    <property type="project" value="UniProtKB-SubCell"/>
</dbReference>
<dbReference type="InterPro" id="IPR050307">
    <property type="entry name" value="Sterol_Desaturase_Related"/>
</dbReference>
<dbReference type="EC" id="1.14.19.20" evidence="7"/>
<organism evidence="7 8">
    <name type="scientific">Didymosphaeria variabile</name>
    <dbReference type="NCBI Taxonomy" id="1932322"/>
    <lineage>
        <taxon>Eukaryota</taxon>
        <taxon>Fungi</taxon>
        <taxon>Dikarya</taxon>
        <taxon>Ascomycota</taxon>
        <taxon>Pezizomycotina</taxon>
        <taxon>Dothideomycetes</taxon>
        <taxon>Pleosporomycetidae</taxon>
        <taxon>Pleosporales</taxon>
        <taxon>Massarineae</taxon>
        <taxon>Didymosphaeriaceae</taxon>
        <taxon>Didymosphaeria</taxon>
    </lineage>
</organism>
<dbReference type="Pfam" id="PF04116">
    <property type="entry name" value="FA_hydroxylase"/>
    <property type="match status" value="1"/>
</dbReference>
<accession>A0A9W8XDH9</accession>
<keyword evidence="3 5" id="KW-1133">Transmembrane helix</keyword>
<keyword evidence="4 5" id="KW-0472">Membrane</keyword>
<dbReference type="InterPro" id="IPR006694">
    <property type="entry name" value="Fatty_acid_hydroxylase"/>
</dbReference>
<gene>
    <name evidence="7" type="primary">ERG3_2</name>
    <name evidence="7" type="ORF">N0V89_009284</name>
</gene>
<comment type="subcellular location">
    <subcellularLocation>
        <location evidence="1">Membrane</location>
    </subcellularLocation>
</comment>
<evidence type="ECO:0000259" key="6">
    <source>
        <dbReference type="Pfam" id="PF04116"/>
    </source>
</evidence>
<protein>
    <submittedName>
        <fullName evidence="7">C-5 sterol desaturase</fullName>
        <ecNumber evidence="7">1.14.19.20</ecNumber>
    </submittedName>
</protein>
<dbReference type="GO" id="GO:0008610">
    <property type="term" value="P:lipid biosynthetic process"/>
    <property type="evidence" value="ECO:0007669"/>
    <property type="project" value="InterPro"/>
</dbReference>
<proteinExistence type="predicted"/>
<feature type="transmembrane region" description="Helical" evidence="5">
    <location>
        <begin position="58"/>
        <end position="85"/>
    </location>
</feature>
<evidence type="ECO:0000256" key="5">
    <source>
        <dbReference type="SAM" id="Phobius"/>
    </source>
</evidence>
<evidence type="ECO:0000256" key="4">
    <source>
        <dbReference type="ARBA" id="ARBA00023136"/>
    </source>
</evidence>
<dbReference type="GO" id="GO:0050046">
    <property type="term" value="F:delta7-sterol 5(6)-desaturase activity"/>
    <property type="evidence" value="ECO:0007669"/>
    <property type="project" value="UniProtKB-EC"/>
</dbReference>
<dbReference type="Proteomes" id="UP001140513">
    <property type="component" value="Unassembled WGS sequence"/>
</dbReference>
<keyword evidence="2 5" id="KW-0812">Transmembrane</keyword>